<dbReference type="AlphaFoldDB" id="A0A921RH87"/>
<accession>A0A921RH87</accession>
<proteinExistence type="predicted"/>
<reference evidence="2" key="2">
    <citation type="submission" date="2020-10" db="EMBL/GenBank/DDBJ databases">
        <authorList>
            <person name="Cooper E.A."/>
            <person name="Brenton Z.W."/>
            <person name="Flinn B.S."/>
            <person name="Jenkins J."/>
            <person name="Shu S."/>
            <person name="Flowers D."/>
            <person name="Luo F."/>
            <person name="Wang Y."/>
            <person name="Xia P."/>
            <person name="Barry K."/>
            <person name="Daum C."/>
            <person name="Lipzen A."/>
            <person name="Yoshinaga Y."/>
            <person name="Schmutz J."/>
            <person name="Saski C."/>
            <person name="Vermerris W."/>
            <person name="Kresovich S."/>
        </authorList>
    </citation>
    <scope>NUCLEOTIDE SEQUENCE</scope>
</reference>
<organism evidence="2 3">
    <name type="scientific">Sorghum bicolor</name>
    <name type="common">Sorghum</name>
    <name type="synonym">Sorghum vulgare</name>
    <dbReference type="NCBI Taxonomy" id="4558"/>
    <lineage>
        <taxon>Eukaryota</taxon>
        <taxon>Viridiplantae</taxon>
        <taxon>Streptophyta</taxon>
        <taxon>Embryophyta</taxon>
        <taxon>Tracheophyta</taxon>
        <taxon>Spermatophyta</taxon>
        <taxon>Magnoliopsida</taxon>
        <taxon>Liliopsida</taxon>
        <taxon>Poales</taxon>
        <taxon>Poaceae</taxon>
        <taxon>PACMAD clade</taxon>
        <taxon>Panicoideae</taxon>
        <taxon>Andropogonodae</taxon>
        <taxon>Andropogoneae</taxon>
        <taxon>Sorghinae</taxon>
        <taxon>Sorghum</taxon>
    </lineage>
</organism>
<protein>
    <submittedName>
        <fullName evidence="2">Uncharacterized protein</fullName>
    </submittedName>
</protein>
<name>A0A921RH87_SORBI</name>
<evidence type="ECO:0000313" key="3">
    <source>
        <dbReference type="Proteomes" id="UP000807115"/>
    </source>
</evidence>
<sequence length="189" mass="19881">MGNTVAPCMCRKEAAGTAAVTTRGRRRPKSFVTGLVPAAGPDAAPPPRRLAVTPRKHQRDDVELEQQQQQQDETTTRAGPGRSRARAPAGGVSWAGGVGDDDDAAAVGKQASGAAAVVTVKIVLKRKDAEALVARLNAQSARERKARMDELKGEFRAGDCGAMSPTPCRDAWKPSLAPIKENYPSGVSL</sequence>
<reference evidence="2" key="1">
    <citation type="journal article" date="2019" name="BMC Genomics">
        <title>A new reference genome for Sorghum bicolor reveals high levels of sequence similarity between sweet and grain genotypes: implications for the genetics of sugar metabolism.</title>
        <authorList>
            <person name="Cooper E.A."/>
            <person name="Brenton Z.W."/>
            <person name="Flinn B.S."/>
            <person name="Jenkins J."/>
            <person name="Shu S."/>
            <person name="Flowers D."/>
            <person name="Luo F."/>
            <person name="Wang Y."/>
            <person name="Xia P."/>
            <person name="Barry K."/>
            <person name="Daum C."/>
            <person name="Lipzen A."/>
            <person name="Yoshinaga Y."/>
            <person name="Schmutz J."/>
            <person name="Saski C."/>
            <person name="Vermerris W."/>
            <person name="Kresovich S."/>
        </authorList>
    </citation>
    <scope>NUCLEOTIDE SEQUENCE</scope>
</reference>
<feature type="region of interest" description="Disordered" evidence="1">
    <location>
        <begin position="15"/>
        <end position="113"/>
    </location>
</feature>
<comment type="caution">
    <text evidence="2">The sequence shown here is derived from an EMBL/GenBank/DDBJ whole genome shotgun (WGS) entry which is preliminary data.</text>
</comment>
<evidence type="ECO:0000313" key="2">
    <source>
        <dbReference type="EMBL" id="KAG0538935.1"/>
    </source>
</evidence>
<evidence type="ECO:0000256" key="1">
    <source>
        <dbReference type="SAM" id="MobiDB-lite"/>
    </source>
</evidence>
<dbReference type="Proteomes" id="UP000807115">
    <property type="component" value="Chromosome 3"/>
</dbReference>
<feature type="compositionally biased region" description="Low complexity" evidence="1">
    <location>
        <begin position="65"/>
        <end position="92"/>
    </location>
</feature>
<gene>
    <name evidence="2" type="ORF">BDA96_03G279400</name>
</gene>
<dbReference type="EMBL" id="CM027682">
    <property type="protein sequence ID" value="KAG0538935.1"/>
    <property type="molecule type" value="Genomic_DNA"/>
</dbReference>